<name>A0ABN8L759_CHISP</name>
<protein>
    <recommendedName>
        <fullName evidence="2">Decapping nuclease</fullName>
        <ecNumber evidence="2">3.6.1.-</ecNumber>
    </recommendedName>
</protein>
<comment type="cofactor">
    <cofactor evidence="2">
        <name>a divalent metal cation</name>
        <dbReference type="ChEBI" id="CHEBI:60240"/>
    </cofactor>
</comment>
<keyword evidence="2" id="KW-0378">Hydrolase</keyword>
<proteinExistence type="inferred from homology"/>
<organism evidence="4 5">
    <name type="scientific">Chilo suppressalis</name>
    <name type="common">Asiatic rice borer moth</name>
    <dbReference type="NCBI Taxonomy" id="168631"/>
    <lineage>
        <taxon>Eukaryota</taxon>
        <taxon>Metazoa</taxon>
        <taxon>Ecdysozoa</taxon>
        <taxon>Arthropoda</taxon>
        <taxon>Hexapoda</taxon>
        <taxon>Insecta</taxon>
        <taxon>Pterygota</taxon>
        <taxon>Neoptera</taxon>
        <taxon>Endopterygota</taxon>
        <taxon>Lepidoptera</taxon>
        <taxon>Glossata</taxon>
        <taxon>Ditrysia</taxon>
        <taxon>Pyraloidea</taxon>
        <taxon>Crambidae</taxon>
        <taxon>Crambinae</taxon>
        <taxon>Chilo</taxon>
    </lineage>
</organism>
<comment type="similarity">
    <text evidence="1 2">Belongs to the DXO/Dom3Z family.</text>
</comment>
<dbReference type="Proteomes" id="UP001153292">
    <property type="component" value="Chromosome 5"/>
</dbReference>
<dbReference type="EMBL" id="OU963898">
    <property type="protein sequence ID" value="CAH2990101.1"/>
    <property type="molecule type" value="Genomic_DNA"/>
</dbReference>
<sequence>MQPELHTHPDINTKPSFPKFNRPKIIGYIGLENLLYARRIKNENVNFDLNLHIDKAIRKPQNKDVKLDDLLKFLLEHERRLNFPLETNLKNAKIFCYRGLMTCVACTPYENKDPWKIVVILFKGNIFLCARDTEEKIYQKNNMTDQEKKFTSWGYKFEQYMLSENPHAEPNPDVPVDETKEFSIVFTTNLNDHTIVYGAEMDGIRCDKAPVPSAPTDQTSENILQYLSDKEFIELKTSRHIQFAKQENNFRRYKTKKWWCQSFLANIDTIVCGFRDDNGIVEELKVYPIKDLAKMSEVCNPILFFIYDDTSHGHMCLLYVCCLRVLVRAVGGQLCNHPLLFLSKLDLQRIFGYYSVFGCFFYIRPNTEYLHIIRPNTEYLNNIFCHREIFGKMNN</sequence>
<evidence type="ECO:0000313" key="5">
    <source>
        <dbReference type="Proteomes" id="UP001153292"/>
    </source>
</evidence>
<dbReference type="PANTHER" id="PTHR12395:SF9">
    <property type="entry name" value="DECAPPING AND EXORIBONUCLEASE PROTEIN"/>
    <property type="match status" value="1"/>
</dbReference>
<dbReference type="Pfam" id="PF08652">
    <property type="entry name" value="RAI1"/>
    <property type="match status" value="1"/>
</dbReference>
<evidence type="ECO:0000256" key="1">
    <source>
        <dbReference type="ARBA" id="ARBA00006562"/>
    </source>
</evidence>
<keyword evidence="2" id="KW-0539">Nucleus</keyword>
<dbReference type="EC" id="3.6.1.-" evidence="2"/>
<evidence type="ECO:0000259" key="3">
    <source>
        <dbReference type="Pfam" id="PF08652"/>
    </source>
</evidence>
<comment type="function">
    <text evidence="2">Decapping enzyme for NAD-capped RNAs: specifically hydrolyzes the nicotinamide adenine dinucleotide (NAD) cap from a subset of RNAs by removing the entire NAD moiety from the 5'-end of an NAD-capped RNA.</text>
</comment>
<evidence type="ECO:0000256" key="2">
    <source>
        <dbReference type="RuleBase" id="RU367113"/>
    </source>
</evidence>
<keyword evidence="5" id="KW-1185">Reference proteome</keyword>
<evidence type="ECO:0000313" key="4">
    <source>
        <dbReference type="EMBL" id="CAH2990101.1"/>
    </source>
</evidence>
<dbReference type="InterPro" id="IPR013961">
    <property type="entry name" value="RAI1"/>
</dbReference>
<dbReference type="PANTHER" id="PTHR12395">
    <property type="entry name" value="DOM-3 RELATED"/>
    <property type="match status" value="1"/>
</dbReference>
<reference evidence="4" key="1">
    <citation type="submission" date="2021-12" db="EMBL/GenBank/DDBJ databases">
        <authorList>
            <person name="King R."/>
        </authorList>
    </citation>
    <scope>NUCLEOTIDE SEQUENCE</scope>
</reference>
<accession>A0ABN8L759</accession>
<keyword evidence="2" id="KW-0540">Nuclease</keyword>
<keyword evidence="2" id="KW-0547">Nucleotide-binding</keyword>
<gene>
    <name evidence="4" type="ORF">CHILSU_LOCUS9360</name>
</gene>
<keyword evidence="2" id="KW-0479">Metal-binding</keyword>
<dbReference type="InterPro" id="IPR039039">
    <property type="entry name" value="RAI1-like_fam"/>
</dbReference>
<feature type="domain" description="RAI1-like" evidence="3">
    <location>
        <begin position="43"/>
        <end position="296"/>
    </location>
</feature>
<keyword evidence="2" id="KW-0694">RNA-binding</keyword>
<comment type="subcellular location">
    <subcellularLocation>
        <location evidence="2">Nucleus</location>
    </subcellularLocation>
</comment>